<feature type="non-terminal residue" evidence="2">
    <location>
        <position position="1"/>
    </location>
</feature>
<dbReference type="Proteomes" id="UP000241690">
    <property type="component" value="Unassembled WGS sequence"/>
</dbReference>
<dbReference type="PANTHER" id="PTHR10622">
    <property type="entry name" value="HET DOMAIN-CONTAINING PROTEIN"/>
    <property type="match status" value="1"/>
</dbReference>
<name>A0A2T3ZV14_TRIHA</name>
<dbReference type="Pfam" id="PF06985">
    <property type="entry name" value="HET"/>
    <property type="match status" value="1"/>
</dbReference>
<proteinExistence type="predicted"/>
<keyword evidence="3" id="KW-1185">Reference proteome</keyword>
<evidence type="ECO:0000313" key="2">
    <source>
        <dbReference type="EMBL" id="PTB48654.1"/>
    </source>
</evidence>
<gene>
    <name evidence="2" type="ORF">M431DRAFT_546317</name>
</gene>
<sequence length="189" mass="21731">IRLINTRTLEFTWFPKLPPPYAILSHTWGPEEVTFADLTNPSTRATRSDFAKIKQTCEKALKGGFSYAWIDTCCINKESSSELSEAINSMFRWYRDAAMCYAYLEDASEDIKPPITSSSSIEHCRWFTRGWTLQELLAPKEIVFFGAKWTTIGRKTDLGEILEQITRVPCNILTRDMRLDQTSVANRMN</sequence>
<dbReference type="GeneID" id="36629788"/>
<reference evidence="2 3" key="1">
    <citation type="submission" date="2016-07" db="EMBL/GenBank/DDBJ databases">
        <title>Multiple horizontal gene transfer events from other fungi enriched the ability of initially mycotrophic Trichoderma (Ascomycota) to feed on dead plant biomass.</title>
        <authorList>
            <consortium name="DOE Joint Genome Institute"/>
            <person name="Aerts A."/>
            <person name="Atanasova L."/>
            <person name="Chenthamara K."/>
            <person name="Zhang J."/>
            <person name="Grujic M."/>
            <person name="Henrissat B."/>
            <person name="Kuo A."/>
            <person name="Salamov A."/>
            <person name="Lipzen A."/>
            <person name="Labutti K."/>
            <person name="Barry K."/>
            <person name="Miao Y."/>
            <person name="Rahimi M.J."/>
            <person name="Shen Q."/>
            <person name="Grigoriev I.V."/>
            <person name="Kubicek C.P."/>
            <person name="Druzhinina I.S."/>
        </authorList>
    </citation>
    <scope>NUCLEOTIDE SEQUENCE [LARGE SCALE GENOMIC DNA]</scope>
    <source>
        <strain evidence="2 3">CBS 226.95</strain>
    </source>
</reference>
<protein>
    <recommendedName>
        <fullName evidence="1">Heterokaryon incompatibility domain-containing protein</fullName>
    </recommendedName>
</protein>
<evidence type="ECO:0000259" key="1">
    <source>
        <dbReference type="Pfam" id="PF06985"/>
    </source>
</evidence>
<dbReference type="EMBL" id="KZ679697">
    <property type="protein sequence ID" value="PTB48654.1"/>
    <property type="molecule type" value="Genomic_DNA"/>
</dbReference>
<dbReference type="PANTHER" id="PTHR10622:SF10">
    <property type="entry name" value="HET DOMAIN-CONTAINING PROTEIN"/>
    <property type="match status" value="1"/>
</dbReference>
<feature type="domain" description="Heterokaryon incompatibility" evidence="1">
    <location>
        <begin position="21"/>
        <end position="111"/>
    </location>
</feature>
<dbReference type="RefSeq" id="XP_024768331.1">
    <property type="nucleotide sequence ID" value="XM_024921208.1"/>
</dbReference>
<dbReference type="STRING" id="983964.A0A2T3ZV14"/>
<evidence type="ECO:0000313" key="3">
    <source>
        <dbReference type="Proteomes" id="UP000241690"/>
    </source>
</evidence>
<dbReference type="InterPro" id="IPR010730">
    <property type="entry name" value="HET"/>
</dbReference>
<organism evidence="2 3">
    <name type="scientific">Trichoderma harzianum CBS 226.95</name>
    <dbReference type="NCBI Taxonomy" id="983964"/>
    <lineage>
        <taxon>Eukaryota</taxon>
        <taxon>Fungi</taxon>
        <taxon>Dikarya</taxon>
        <taxon>Ascomycota</taxon>
        <taxon>Pezizomycotina</taxon>
        <taxon>Sordariomycetes</taxon>
        <taxon>Hypocreomycetidae</taxon>
        <taxon>Hypocreales</taxon>
        <taxon>Hypocreaceae</taxon>
        <taxon>Trichoderma</taxon>
    </lineage>
</organism>
<dbReference type="AlphaFoldDB" id="A0A2T3ZV14"/>
<accession>A0A2T3ZV14</accession>